<dbReference type="PRINTS" id="PR00385">
    <property type="entry name" value="P450"/>
</dbReference>
<dbReference type="OrthoDB" id="10257317at2759"/>
<dbReference type="InterPro" id="IPR036396">
    <property type="entry name" value="Cyt_P450_sf"/>
</dbReference>
<keyword evidence="2 3" id="KW-0479">Metal-binding</keyword>
<evidence type="ECO:0000256" key="1">
    <source>
        <dbReference type="ARBA" id="ARBA00010617"/>
    </source>
</evidence>
<evidence type="ECO:0008006" key="6">
    <source>
        <dbReference type="Google" id="ProtNLM"/>
    </source>
</evidence>
<feature type="binding site" description="axial binding residue" evidence="2">
    <location>
        <position position="449"/>
    </location>
    <ligand>
        <name>heme</name>
        <dbReference type="ChEBI" id="CHEBI:30413"/>
    </ligand>
    <ligandPart>
        <name>Fe</name>
        <dbReference type="ChEBI" id="CHEBI:18248"/>
    </ligandPart>
</feature>
<dbReference type="GO" id="GO:0020037">
    <property type="term" value="F:heme binding"/>
    <property type="evidence" value="ECO:0007669"/>
    <property type="project" value="InterPro"/>
</dbReference>
<reference evidence="5" key="1">
    <citation type="journal article" date="2012" name="Nat. Biotechnol.">
        <title>Reference genome sequence of the model plant Setaria.</title>
        <authorList>
            <person name="Bennetzen J.L."/>
            <person name="Schmutz J."/>
            <person name="Wang H."/>
            <person name="Percifield R."/>
            <person name="Hawkins J."/>
            <person name="Pontaroli A.C."/>
            <person name="Estep M."/>
            <person name="Feng L."/>
            <person name="Vaughn J.N."/>
            <person name="Grimwood J."/>
            <person name="Jenkins J."/>
            <person name="Barry K."/>
            <person name="Lindquist E."/>
            <person name="Hellsten U."/>
            <person name="Deshpande S."/>
            <person name="Wang X."/>
            <person name="Wu X."/>
            <person name="Mitros T."/>
            <person name="Triplett J."/>
            <person name="Yang X."/>
            <person name="Ye C.Y."/>
            <person name="Mauro-Herrera M."/>
            <person name="Wang L."/>
            <person name="Li P."/>
            <person name="Sharma M."/>
            <person name="Sharma R."/>
            <person name="Ronald P.C."/>
            <person name="Panaud O."/>
            <person name="Kellogg E.A."/>
            <person name="Brutnell T.P."/>
            <person name="Doust A.N."/>
            <person name="Tuskan G.A."/>
            <person name="Rokhsar D."/>
            <person name="Devos K.M."/>
        </authorList>
    </citation>
    <scope>NUCLEOTIDE SEQUENCE [LARGE SCALE GENOMIC DNA]</scope>
    <source>
        <strain evidence="5">Yugu1</strain>
    </source>
</reference>
<dbReference type="AlphaFoldDB" id="A0A368SB35"/>
<keyword evidence="3" id="KW-0503">Monooxygenase</keyword>
<evidence type="ECO:0000256" key="3">
    <source>
        <dbReference type="RuleBase" id="RU000461"/>
    </source>
</evidence>
<keyword evidence="4" id="KW-0732">Signal</keyword>
<evidence type="ECO:0000256" key="4">
    <source>
        <dbReference type="SAM" id="SignalP"/>
    </source>
</evidence>
<keyword evidence="2 3" id="KW-0408">Iron</keyword>
<comment type="similarity">
    <text evidence="1 3">Belongs to the cytochrome P450 family.</text>
</comment>
<feature type="signal peptide" evidence="4">
    <location>
        <begin position="1"/>
        <end position="19"/>
    </location>
</feature>
<dbReference type="InterPro" id="IPR001128">
    <property type="entry name" value="Cyt_P450"/>
</dbReference>
<gene>
    <name evidence="5" type="ORF">SETIT_8G235500v2</name>
</gene>
<dbReference type="PANTHER" id="PTHR47950:SF48">
    <property type="entry name" value="CYTOCHROME P450 FAMILY PROTEIN, EXPRESSED"/>
    <property type="match status" value="1"/>
</dbReference>
<dbReference type="SUPFAM" id="SSF48264">
    <property type="entry name" value="Cytochrome P450"/>
    <property type="match status" value="1"/>
</dbReference>
<dbReference type="GO" id="GO:0004497">
    <property type="term" value="F:monooxygenase activity"/>
    <property type="evidence" value="ECO:0007669"/>
    <property type="project" value="UniProtKB-KW"/>
</dbReference>
<protein>
    <recommendedName>
        <fullName evidence="6">Cytochrome P450</fullName>
    </recommendedName>
</protein>
<dbReference type="InterPro" id="IPR002401">
    <property type="entry name" value="Cyt_P450_E_grp-I"/>
</dbReference>
<proteinExistence type="inferred from homology"/>
<dbReference type="PRINTS" id="PR00463">
    <property type="entry name" value="EP450I"/>
</dbReference>
<dbReference type="EMBL" id="CM003535">
    <property type="protein sequence ID" value="RCV39581.1"/>
    <property type="molecule type" value="Genomic_DNA"/>
</dbReference>
<evidence type="ECO:0000256" key="2">
    <source>
        <dbReference type="PIRSR" id="PIRSR602401-1"/>
    </source>
</evidence>
<dbReference type="KEGG" id="sita:101765229"/>
<evidence type="ECO:0000313" key="5">
    <source>
        <dbReference type="EMBL" id="RCV39581.1"/>
    </source>
</evidence>
<dbReference type="PROSITE" id="PS00086">
    <property type="entry name" value="CYTOCHROME_P450"/>
    <property type="match status" value="1"/>
</dbReference>
<accession>A0A368SB35</accession>
<dbReference type="Pfam" id="PF00067">
    <property type="entry name" value="p450"/>
    <property type="match status" value="1"/>
</dbReference>
<dbReference type="InterPro" id="IPR017972">
    <property type="entry name" value="Cyt_P450_CS"/>
</dbReference>
<dbReference type="PANTHER" id="PTHR47950">
    <property type="entry name" value="CYTOCHROME P450, FAMILY 76, SUBFAMILY C, POLYPEPTIDE 5-RELATED"/>
    <property type="match status" value="1"/>
</dbReference>
<dbReference type="GO" id="GO:0005506">
    <property type="term" value="F:iron ion binding"/>
    <property type="evidence" value="ECO:0007669"/>
    <property type="project" value="InterPro"/>
</dbReference>
<sequence length="515" mass="57250">MVMVLPMLLVCMVVTVVITVHVICALDEHKRKRFSGASLPLPPGPVALPIVGNAFSFIGPFGHNPHRILTSLAKTYGSIVSFRPGMAGNFVVVSSPEAAREALIKNDAALAARFVPDNTRALGHCSESMFFLPTYSHLWKQHRITLGTSLSTGRGLDTTRPIRDRHACRLSEHLRFCSGMPIKIGEAVQGTVLDVMSNILFSKDGTHLRVKGGQLFKDLLVEVLEDWTKPNVSDAFPFFASLDLLGSRRRISRGLAKLYKFFDEEFVERRLGSSENHHDLLDFILSQHAKSKLTRSEITKFFTDIFLAASNTSRITVEWAMALLLKHPEKMKKLRAELAASLGTKEFVQESDLDKLPYIHAVVKETLRLQPSAPLLPRMVSTDGMSLGGFSVPIGTNILINLWAIGRDPTVWPQAGEFLPERFLGSRSLDFRGSEDFTYRPFGAGRRMCPGLDFAAQLIPLLLASMLHKIDWSLPDGIVPEDVDLRDRYSMVLELAKPLIAVPVSTVCRAPPWLM</sequence>
<reference evidence="5" key="2">
    <citation type="submission" date="2015-07" db="EMBL/GenBank/DDBJ databases">
        <authorList>
            <person name="Noorani M."/>
        </authorList>
    </citation>
    <scope>NUCLEOTIDE SEQUENCE</scope>
    <source>
        <strain evidence="5">Yugu1</strain>
    </source>
</reference>
<name>A0A368SB35_SETIT</name>
<organism evidence="5">
    <name type="scientific">Setaria italica</name>
    <name type="common">Foxtail millet</name>
    <name type="synonym">Panicum italicum</name>
    <dbReference type="NCBI Taxonomy" id="4555"/>
    <lineage>
        <taxon>Eukaryota</taxon>
        <taxon>Viridiplantae</taxon>
        <taxon>Streptophyta</taxon>
        <taxon>Embryophyta</taxon>
        <taxon>Tracheophyta</taxon>
        <taxon>Spermatophyta</taxon>
        <taxon>Magnoliopsida</taxon>
        <taxon>Liliopsida</taxon>
        <taxon>Poales</taxon>
        <taxon>Poaceae</taxon>
        <taxon>PACMAD clade</taxon>
        <taxon>Panicoideae</taxon>
        <taxon>Panicodae</taxon>
        <taxon>Paniceae</taxon>
        <taxon>Cenchrinae</taxon>
        <taxon>Setaria</taxon>
    </lineage>
</organism>
<keyword evidence="2 3" id="KW-0349">Heme</keyword>
<keyword evidence="3" id="KW-0560">Oxidoreductase</keyword>
<comment type="cofactor">
    <cofactor evidence="2">
        <name>heme</name>
        <dbReference type="ChEBI" id="CHEBI:30413"/>
    </cofactor>
</comment>
<feature type="chain" id="PRO_5017041552" description="Cytochrome P450" evidence="4">
    <location>
        <begin position="20"/>
        <end position="515"/>
    </location>
</feature>
<dbReference type="Gene3D" id="1.10.630.10">
    <property type="entry name" value="Cytochrome P450"/>
    <property type="match status" value="1"/>
</dbReference>
<dbReference type="GO" id="GO:0016705">
    <property type="term" value="F:oxidoreductase activity, acting on paired donors, with incorporation or reduction of molecular oxygen"/>
    <property type="evidence" value="ECO:0007669"/>
    <property type="project" value="InterPro"/>
</dbReference>